<keyword evidence="1" id="KW-0614">Plasmid</keyword>
<proteinExistence type="predicted"/>
<dbReference type="AlphaFoldDB" id="B8HIV6"/>
<accession>B8HIV6</accession>
<dbReference type="KEGG" id="ach:Achl_4402"/>
<dbReference type="HOGENOM" id="CLU_2366765_0_0_11"/>
<dbReference type="Proteomes" id="UP000002505">
    <property type="component" value="Plasmid pACHL01"/>
</dbReference>
<keyword evidence="2" id="KW-1185">Reference proteome</keyword>
<gene>
    <name evidence="1" type="ordered locus">Achl_4402</name>
</gene>
<sequence>MDSVFLEVTDDLYPGLRSRWIPASQILSLGVGSYQDGWVVRVDVADKSLPASSLLNTEAEANAARLHLAELLQGTGTSSIRVVRWQGSDFAGVWQ</sequence>
<reference evidence="1" key="1">
    <citation type="submission" date="2009-01" db="EMBL/GenBank/DDBJ databases">
        <title>Complete sequence of plasmid1 of Arthrobacter chlorophenolicus A6.</title>
        <authorList>
            <consortium name="US DOE Joint Genome Institute"/>
            <person name="Lucas S."/>
            <person name="Copeland A."/>
            <person name="Lapidus A."/>
            <person name="Glavina del Rio T."/>
            <person name="Tice H."/>
            <person name="Bruce D."/>
            <person name="Goodwin L."/>
            <person name="Pitluck S."/>
            <person name="Goltsman E."/>
            <person name="Clum A."/>
            <person name="Larimer F."/>
            <person name="Land M."/>
            <person name="Hauser L."/>
            <person name="Kyrpides N."/>
            <person name="Mikhailova N."/>
            <person name="Jansson J."/>
            <person name="Richardson P."/>
        </authorList>
    </citation>
    <scope>NUCLEOTIDE SEQUENCE [LARGE SCALE GENOMIC DNA]</scope>
    <source>
        <strain evidence="1">A6</strain>
        <plasmid evidence="1">pACHL01</plasmid>
    </source>
</reference>
<geneLocation type="plasmid" evidence="1 2">
    <name>pACHL01</name>
</geneLocation>
<dbReference type="EMBL" id="CP001342">
    <property type="protein sequence ID" value="ACL42353.1"/>
    <property type="molecule type" value="Genomic_DNA"/>
</dbReference>
<name>B8HIV6_PSECP</name>
<organism evidence="1 2">
    <name type="scientific">Pseudarthrobacter chlorophenolicus (strain ATCC 700700 / DSM 12829 / CIP 107037 / JCM 12360 / KCTC 9906 / NCIMB 13794 / A6)</name>
    <name type="common">Arthrobacter chlorophenolicus</name>
    <dbReference type="NCBI Taxonomy" id="452863"/>
    <lineage>
        <taxon>Bacteria</taxon>
        <taxon>Bacillati</taxon>
        <taxon>Actinomycetota</taxon>
        <taxon>Actinomycetes</taxon>
        <taxon>Micrococcales</taxon>
        <taxon>Micrococcaceae</taxon>
        <taxon>Pseudarthrobacter</taxon>
    </lineage>
</organism>
<evidence type="ECO:0000313" key="2">
    <source>
        <dbReference type="Proteomes" id="UP000002505"/>
    </source>
</evidence>
<protein>
    <submittedName>
        <fullName evidence="1">Uncharacterized protein</fullName>
    </submittedName>
</protein>
<evidence type="ECO:0000313" key="1">
    <source>
        <dbReference type="EMBL" id="ACL42353.1"/>
    </source>
</evidence>